<evidence type="ECO:0000313" key="1">
    <source>
        <dbReference type="EMBL" id="PKI37043.1"/>
    </source>
</evidence>
<dbReference type="Proteomes" id="UP000233551">
    <property type="component" value="Unassembled WGS sequence"/>
</dbReference>
<proteinExistence type="predicted"/>
<organism evidence="1 2">
    <name type="scientific">Punica granatum</name>
    <name type="common">Pomegranate</name>
    <dbReference type="NCBI Taxonomy" id="22663"/>
    <lineage>
        <taxon>Eukaryota</taxon>
        <taxon>Viridiplantae</taxon>
        <taxon>Streptophyta</taxon>
        <taxon>Embryophyta</taxon>
        <taxon>Tracheophyta</taxon>
        <taxon>Spermatophyta</taxon>
        <taxon>Magnoliopsida</taxon>
        <taxon>eudicotyledons</taxon>
        <taxon>Gunneridae</taxon>
        <taxon>Pentapetalae</taxon>
        <taxon>rosids</taxon>
        <taxon>malvids</taxon>
        <taxon>Myrtales</taxon>
        <taxon>Lythraceae</taxon>
        <taxon>Punica</taxon>
    </lineage>
</organism>
<keyword evidence="2" id="KW-1185">Reference proteome</keyword>
<dbReference type="AlphaFoldDB" id="A0A2I0HZN3"/>
<comment type="caution">
    <text evidence="1">The sequence shown here is derived from an EMBL/GenBank/DDBJ whole genome shotgun (WGS) entry which is preliminary data.</text>
</comment>
<accession>A0A2I0HZN3</accession>
<sequence length="124" mass="14294">MVLFTRGGIFKVDGVGPAVGKLLERRNLLLVQSERDFVCLLRRGIRSFDCVRAFVVLMISPRALLEGVIREEYLAVAPHEVAGPQPEGRKWLSNFAWWAPQWQFRLQRLDPFTCLEVETQRVPE</sequence>
<evidence type="ECO:0000313" key="2">
    <source>
        <dbReference type="Proteomes" id="UP000233551"/>
    </source>
</evidence>
<protein>
    <submittedName>
        <fullName evidence="1">Uncharacterized protein</fullName>
    </submittedName>
</protein>
<name>A0A2I0HZN3_PUNGR</name>
<dbReference type="EMBL" id="PGOL01004586">
    <property type="protein sequence ID" value="PKI37043.1"/>
    <property type="molecule type" value="Genomic_DNA"/>
</dbReference>
<reference evidence="1 2" key="1">
    <citation type="submission" date="2017-11" db="EMBL/GenBank/DDBJ databases">
        <title>De-novo sequencing of pomegranate (Punica granatum L.) genome.</title>
        <authorList>
            <person name="Akparov Z."/>
            <person name="Amiraslanov A."/>
            <person name="Hajiyeva S."/>
            <person name="Abbasov M."/>
            <person name="Kaur K."/>
            <person name="Hamwieh A."/>
            <person name="Solovyev V."/>
            <person name="Salamov A."/>
            <person name="Braich B."/>
            <person name="Kosarev P."/>
            <person name="Mahmoud A."/>
            <person name="Hajiyev E."/>
            <person name="Babayeva S."/>
            <person name="Izzatullayeva V."/>
            <person name="Mammadov A."/>
            <person name="Mammadov A."/>
            <person name="Sharifova S."/>
            <person name="Ojaghi J."/>
            <person name="Eynullazada K."/>
            <person name="Bayramov B."/>
            <person name="Abdulazimova A."/>
            <person name="Shahmuradov I."/>
        </authorList>
    </citation>
    <scope>NUCLEOTIDE SEQUENCE [LARGE SCALE GENOMIC DNA]</scope>
    <source>
        <strain evidence="2">cv. AG2017</strain>
        <tissue evidence="1">Leaf</tissue>
    </source>
</reference>
<gene>
    <name evidence="1" type="ORF">CRG98_042576</name>
</gene>